<name>A3A7Q8_ORYSJ</name>
<dbReference type="GO" id="GO:0005634">
    <property type="term" value="C:nucleus"/>
    <property type="evidence" value="ECO:0007669"/>
    <property type="project" value="UniProtKB-ARBA"/>
</dbReference>
<evidence type="ECO:0000313" key="2">
    <source>
        <dbReference type="EMBL" id="EAZ23347.1"/>
    </source>
</evidence>
<evidence type="ECO:0000256" key="1">
    <source>
        <dbReference type="SAM" id="MobiDB-lite"/>
    </source>
</evidence>
<dbReference type="Proteomes" id="UP000007752">
    <property type="component" value="Chromosome 2"/>
</dbReference>
<dbReference type="CDD" id="cd14703">
    <property type="entry name" value="bZIP_plant_RF2"/>
    <property type="match status" value="1"/>
</dbReference>
<accession>A3A7Q8</accession>
<feature type="compositionally biased region" description="Pro residues" evidence="1">
    <location>
        <begin position="1"/>
        <end position="15"/>
    </location>
</feature>
<proteinExistence type="predicted"/>
<dbReference type="PANTHER" id="PTHR46835">
    <property type="entry name" value="BASIC-LEUCINE ZIPPER (BZIP) TRANSCRIPTION FACTOR FAMILY PROTEIN-RELATED"/>
    <property type="match status" value="1"/>
</dbReference>
<evidence type="ECO:0008006" key="3">
    <source>
        <dbReference type="Google" id="ProtNLM"/>
    </source>
</evidence>
<dbReference type="PANTHER" id="PTHR46835:SF4">
    <property type="entry name" value="B-ZIP PROTEIN"/>
    <property type="match status" value="1"/>
</dbReference>
<feature type="region of interest" description="Disordered" evidence="1">
    <location>
        <begin position="90"/>
        <end position="109"/>
    </location>
</feature>
<dbReference type="InterPro" id="IPR044759">
    <property type="entry name" value="bZIP_RF2"/>
</dbReference>
<reference evidence="2" key="2">
    <citation type="submission" date="2008-12" db="EMBL/GenBank/DDBJ databases">
        <title>Improved gene annotation of the rice (Oryza sativa) genomes.</title>
        <authorList>
            <person name="Wang J."/>
            <person name="Li R."/>
            <person name="Fan W."/>
            <person name="Huang Q."/>
            <person name="Zhang J."/>
            <person name="Zhou Y."/>
            <person name="Hu Y."/>
            <person name="Zi S."/>
            <person name="Li J."/>
            <person name="Ni P."/>
            <person name="Zheng H."/>
            <person name="Zhang Y."/>
            <person name="Zhao M."/>
            <person name="Hao Q."/>
            <person name="McDermott J."/>
            <person name="Samudrala R."/>
            <person name="Kristiansen K."/>
            <person name="Wong G.K.-S."/>
        </authorList>
    </citation>
    <scope>NUCLEOTIDE SEQUENCE</scope>
</reference>
<dbReference type="Gene3D" id="1.20.5.170">
    <property type="match status" value="1"/>
</dbReference>
<dbReference type="EMBL" id="CM000139">
    <property type="protein sequence ID" value="EAZ23347.1"/>
    <property type="molecule type" value="Genomic_DNA"/>
</dbReference>
<feature type="compositionally biased region" description="Low complexity" evidence="1">
    <location>
        <begin position="95"/>
        <end position="105"/>
    </location>
</feature>
<dbReference type="GO" id="GO:0003700">
    <property type="term" value="F:DNA-binding transcription factor activity"/>
    <property type="evidence" value="ECO:0007669"/>
    <property type="project" value="InterPro"/>
</dbReference>
<feature type="compositionally biased region" description="Polar residues" evidence="1">
    <location>
        <begin position="124"/>
        <end position="134"/>
    </location>
</feature>
<reference evidence="2" key="1">
    <citation type="journal article" date="2005" name="PLoS Biol.">
        <title>The genomes of Oryza sativa: a history of duplications.</title>
        <authorList>
            <person name="Yu J."/>
            <person name="Wang J."/>
            <person name="Lin W."/>
            <person name="Li S."/>
            <person name="Li H."/>
            <person name="Zhou J."/>
            <person name="Ni P."/>
            <person name="Dong W."/>
            <person name="Hu S."/>
            <person name="Zeng C."/>
            <person name="Zhang J."/>
            <person name="Zhang Y."/>
            <person name="Li R."/>
            <person name="Xu Z."/>
            <person name="Li S."/>
            <person name="Li X."/>
            <person name="Zheng H."/>
            <person name="Cong L."/>
            <person name="Lin L."/>
            <person name="Yin J."/>
            <person name="Geng J."/>
            <person name="Li G."/>
            <person name="Shi J."/>
            <person name="Liu J."/>
            <person name="Lv H."/>
            <person name="Li J."/>
            <person name="Wang J."/>
            <person name="Deng Y."/>
            <person name="Ran L."/>
            <person name="Shi X."/>
            <person name="Wang X."/>
            <person name="Wu Q."/>
            <person name="Li C."/>
            <person name="Ren X."/>
            <person name="Wang J."/>
            <person name="Wang X."/>
            <person name="Li D."/>
            <person name="Liu D."/>
            <person name="Zhang X."/>
            <person name="Ji Z."/>
            <person name="Zhao W."/>
            <person name="Sun Y."/>
            <person name="Zhang Z."/>
            <person name="Bao J."/>
            <person name="Han Y."/>
            <person name="Dong L."/>
            <person name="Ji J."/>
            <person name="Chen P."/>
            <person name="Wu S."/>
            <person name="Liu J."/>
            <person name="Xiao Y."/>
            <person name="Bu D."/>
            <person name="Tan J."/>
            <person name="Yang L."/>
            <person name="Ye C."/>
            <person name="Zhang J."/>
            <person name="Xu J."/>
            <person name="Zhou Y."/>
            <person name="Yu Y."/>
            <person name="Zhang B."/>
            <person name="Zhuang S."/>
            <person name="Wei H."/>
            <person name="Liu B."/>
            <person name="Lei M."/>
            <person name="Yu H."/>
            <person name="Li Y."/>
            <person name="Xu H."/>
            <person name="Wei S."/>
            <person name="He X."/>
            <person name="Fang L."/>
            <person name="Zhang Z."/>
            <person name="Zhang Y."/>
            <person name="Huang X."/>
            <person name="Su Z."/>
            <person name="Tong W."/>
            <person name="Li J."/>
            <person name="Tong Z."/>
            <person name="Li S."/>
            <person name="Ye J."/>
            <person name="Wang L."/>
            <person name="Fang L."/>
            <person name="Lei T."/>
            <person name="Chen C."/>
            <person name="Chen H."/>
            <person name="Xu Z."/>
            <person name="Li H."/>
            <person name="Huang H."/>
            <person name="Zhang F."/>
            <person name="Xu H."/>
            <person name="Li N."/>
            <person name="Zhao C."/>
            <person name="Li S."/>
            <person name="Dong L."/>
            <person name="Huang Y."/>
            <person name="Li L."/>
            <person name="Xi Y."/>
            <person name="Qi Q."/>
            <person name="Li W."/>
            <person name="Zhang B."/>
            <person name="Hu W."/>
            <person name="Zhang Y."/>
            <person name="Tian X."/>
            <person name="Jiao Y."/>
            <person name="Liang X."/>
            <person name="Jin J."/>
            <person name="Gao L."/>
            <person name="Zheng W."/>
            <person name="Hao B."/>
            <person name="Liu S."/>
            <person name="Wang W."/>
            <person name="Yuan L."/>
            <person name="Cao M."/>
            <person name="McDermott J."/>
            <person name="Samudrala R."/>
            <person name="Wang J."/>
            <person name="Wong G.K."/>
            <person name="Yang H."/>
        </authorList>
    </citation>
    <scope>NUCLEOTIDE SEQUENCE [LARGE SCALE GENOMIC DNA]</scope>
</reference>
<gene>
    <name evidence="2" type="ORF">OsJ_07043</name>
</gene>
<protein>
    <recommendedName>
        <fullName evidence="3">BZIP domain-containing protein</fullName>
    </recommendedName>
</protein>
<feature type="region of interest" description="Disordered" evidence="1">
    <location>
        <begin position="1"/>
        <end position="22"/>
    </location>
</feature>
<dbReference type="AlphaFoldDB" id="A3A7Q8"/>
<dbReference type="InterPro" id="IPR044797">
    <property type="entry name" value="At4g06598-like"/>
</dbReference>
<feature type="region of interest" description="Disordered" evidence="1">
    <location>
        <begin position="115"/>
        <end position="134"/>
    </location>
</feature>
<organism evidence="2">
    <name type="scientific">Oryza sativa subsp. japonica</name>
    <name type="common">Rice</name>
    <dbReference type="NCBI Taxonomy" id="39947"/>
    <lineage>
        <taxon>Eukaryota</taxon>
        <taxon>Viridiplantae</taxon>
        <taxon>Streptophyta</taxon>
        <taxon>Embryophyta</taxon>
        <taxon>Tracheophyta</taxon>
        <taxon>Spermatophyta</taxon>
        <taxon>Magnoliopsida</taxon>
        <taxon>Liliopsida</taxon>
        <taxon>Poales</taxon>
        <taxon>Poaceae</taxon>
        <taxon>BOP clade</taxon>
        <taxon>Oryzoideae</taxon>
        <taxon>Oryzeae</taxon>
        <taxon>Oryzinae</taxon>
        <taxon>Oryza</taxon>
        <taxon>Oryza sativa</taxon>
    </lineage>
</organism>
<sequence>MSRSPHLPPRCPPLGPQITRRDDSLFTQSCRFPSEDPFVGEPPCWLDDLLADSGKSHTLPPLRRACSDSDAILDVLTSFQSPIYPIDEGDPQPVGEAGESFNAAAEGGGSGAGIEGSCVYGPNSPRQKTRLTSSESSMVNAVLENVPSNPLQYLMIDATSGVNCNVGAANGTGDTGDAVCHADQEKSLKRKKVARRESHGVRLGGAKRQWEDGEGGAVLQEVKQRNGDESLTPIPEVVSEAGWWAVTGRSMGWRRSGQRSRVRKLQYIADLERTVDSLQNIGADLAVRVASLFQLRNALSMENKQLRRQITSLQQAKLIKDGQTQMLKKETERLKQLSVRHRRSRSVTSCFEANSFGGGDPSAINWQMLDMSKLSLNGGAVVPPRGGYGM</sequence>